<evidence type="ECO:0000313" key="2">
    <source>
        <dbReference type="Proteomes" id="UP000016570"/>
    </source>
</evidence>
<sequence length="58" mass="6680">MDTSRISISLEVHYRIDYYRYLHEIVAEKLRPISVSDEALSKAIYIFEGDSVTTIALS</sequence>
<comment type="caution">
    <text evidence="1">The sequence shown here is derived from an EMBL/GenBank/DDBJ whole genome shotgun (WGS) entry which is preliminary data.</text>
</comment>
<dbReference type="EMBL" id="BATJ01000005">
    <property type="protein sequence ID" value="GAD66815.1"/>
    <property type="molecule type" value="Genomic_DNA"/>
</dbReference>
<accession>U2ZZI3</accession>
<dbReference type="AlphaFoldDB" id="U2ZZI3"/>
<name>U2ZZI3_VIBPR</name>
<organism evidence="1 2">
    <name type="scientific">Vibrio proteolyticus NBRC 13287</name>
    <dbReference type="NCBI Taxonomy" id="1219065"/>
    <lineage>
        <taxon>Bacteria</taxon>
        <taxon>Pseudomonadati</taxon>
        <taxon>Pseudomonadota</taxon>
        <taxon>Gammaproteobacteria</taxon>
        <taxon>Vibrionales</taxon>
        <taxon>Vibrionaceae</taxon>
        <taxon>Vibrio</taxon>
    </lineage>
</organism>
<dbReference type="Proteomes" id="UP000016570">
    <property type="component" value="Unassembled WGS sequence"/>
</dbReference>
<proteinExistence type="predicted"/>
<evidence type="ECO:0000313" key="1">
    <source>
        <dbReference type="EMBL" id="GAD66815.1"/>
    </source>
</evidence>
<reference evidence="1 2" key="1">
    <citation type="submission" date="2013-09" db="EMBL/GenBank/DDBJ databases">
        <title>Whole genome shotgun sequence of Vibrio proteolyticus NBRC 13287.</title>
        <authorList>
            <person name="Isaki S."/>
            <person name="Hosoyama A."/>
            <person name="Numata M."/>
            <person name="Hashimoto M."/>
            <person name="Hosoyama Y."/>
            <person name="Tsuchikane K."/>
            <person name="Noguchi M."/>
            <person name="Hirakata S."/>
            <person name="Ichikawa N."/>
            <person name="Ohji S."/>
            <person name="Yamazoe A."/>
            <person name="Fujita N."/>
        </authorList>
    </citation>
    <scope>NUCLEOTIDE SEQUENCE [LARGE SCALE GENOMIC DNA]</scope>
    <source>
        <strain evidence="1 2">NBRC 13287</strain>
    </source>
</reference>
<keyword evidence="2" id="KW-1185">Reference proteome</keyword>
<protein>
    <submittedName>
        <fullName evidence="1">Uncharacterized protein</fullName>
    </submittedName>
</protein>
<gene>
    <name evidence="1" type="ORF">VPR01S_05_01100</name>
</gene>